<dbReference type="Proteomes" id="UP000662783">
    <property type="component" value="Chromosome"/>
</dbReference>
<dbReference type="AlphaFoldDB" id="A0A974WGM9"/>
<dbReference type="PANTHER" id="PTHR47506">
    <property type="entry name" value="TRANSCRIPTIONAL REGULATORY PROTEIN"/>
    <property type="match status" value="1"/>
</dbReference>
<dbReference type="EMBL" id="CP070608">
    <property type="protein sequence ID" value="QSE97710.1"/>
    <property type="molecule type" value="Genomic_DNA"/>
</dbReference>
<keyword evidence="3" id="KW-0804">Transcription</keyword>
<dbReference type="Gene3D" id="1.10.357.10">
    <property type="entry name" value="Tetracycline Repressor, domain 2"/>
    <property type="match status" value="1"/>
</dbReference>
<dbReference type="Pfam" id="PF16925">
    <property type="entry name" value="TetR_C_13"/>
    <property type="match status" value="1"/>
</dbReference>
<evidence type="ECO:0000313" key="7">
    <source>
        <dbReference type="Proteomes" id="UP000662783"/>
    </source>
</evidence>
<evidence type="ECO:0000256" key="3">
    <source>
        <dbReference type="ARBA" id="ARBA00023163"/>
    </source>
</evidence>
<feature type="domain" description="HTH tetR-type" evidence="5">
    <location>
        <begin position="2"/>
        <end position="62"/>
    </location>
</feature>
<gene>
    <name evidence="6" type="ORF">JR347_01075</name>
</gene>
<dbReference type="InterPro" id="IPR036271">
    <property type="entry name" value="Tet_transcr_reg_TetR-rel_C_sf"/>
</dbReference>
<evidence type="ECO:0000259" key="5">
    <source>
        <dbReference type="PROSITE" id="PS50977"/>
    </source>
</evidence>
<dbReference type="PROSITE" id="PS50977">
    <property type="entry name" value="HTH_TETR_2"/>
    <property type="match status" value="1"/>
</dbReference>
<keyword evidence="1" id="KW-0805">Transcription regulation</keyword>
<accession>A0A974WGM9</accession>
<sequence>METTREKIVKKSAELFNTYGYHACSLSHIMEATGLKKGGIYNHFKNKDEIAVEAFNYNYERVQARFKERLSQVNTPTEKIIAVIDAFVSFIDDPIVQGGGCPIFNTAMDATNTHPMLKEKAKAGIDGLKKYVEYKLLEGIEAGEFNEGINVKKVSSLMVATLEGAIVMSRVEDSNDCLEMASEYVKEYLFKNIIKS</sequence>
<name>A0A974WGM9_9BACT</name>
<dbReference type="Pfam" id="PF00440">
    <property type="entry name" value="TetR_N"/>
    <property type="match status" value="1"/>
</dbReference>
<organism evidence="6 7">
    <name type="scientific">Fulvivirga lutea</name>
    <dbReference type="NCBI Taxonomy" id="2810512"/>
    <lineage>
        <taxon>Bacteria</taxon>
        <taxon>Pseudomonadati</taxon>
        <taxon>Bacteroidota</taxon>
        <taxon>Cytophagia</taxon>
        <taxon>Cytophagales</taxon>
        <taxon>Fulvivirgaceae</taxon>
        <taxon>Fulvivirga</taxon>
    </lineage>
</organism>
<feature type="DNA-binding region" description="H-T-H motif" evidence="4">
    <location>
        <begin position="25"/>
        <end position="44"/>
    </location>
</feature>
<protein>
    <submittedName>
        <fullName evidence="6">TetR/AcrR family transcriptional regulator</fullName>
    </submittedName>
</protein>
<evidence type="ECO:0000256" key="2">
    <source>
        <dbReference type="ARBA" id="ARBA00023125"/>
    </source>
</evidence>
<dbReference type="GO" id="GO:0003677">
    <property type="term" value="F:DNA binding"/>
    <property type="evidence" value="ECO:0007669"/>
    <property type="project" value="UniProtKB-UniRule"/>
</dbReference>
<evidence type="ECO:0000256" key="1">
    <source>
        <dbReference type="ARBA" id="ARBA00023015"/>
    </source>
</evidence>
<proteinExistence type="predicted"/>
<evidence type="ECO:0000256" key="4">
    <source>
        <dbReference type="PROSITE-ProRule" id="PRU00335"/>
    </source>
</evidence>
<dbReference type="InterPro" id="IPR009057">
    <property type="entry name" value="Homeodomain-like_sf"/>
</dbReference>
<dbReference type="PANTHER" id="PTHR47506:SF3">
    <property type="entry name" value="HTH-TYPE TRANSCRIPTIONAL REGULATOR LMRA"/>
    <property type="match status" value="1"/>
</dbReference>
<dbReference type="SUPFAM" id="SSF46689">
    <property type="entry name" value="Homeodomain-like"/>
    <property type="match status" value="1"/>
</dbReference>
<reference evidence="6" key="1">
    <citation type="submission" date="2021-02" db="EMBL/GenBank/DDBJ databases">
        <title>Fulvivirga sp. S481 isolated from sea water.</title>
        <authorList>
            <person name="Bae S.S."/>
            <person name="Baek K."/>
        </authorList>
    </citation>
    <scope>NUCLEOTIDE SEQUENCE</scope>
    <source>
        <strain evidence="6">S481</strain>
    </source>
</reference>
<dbReference type="PRINTS" id="PR00455">
    <property type="entry name" value="HTHTETR"/>
</dbReference>
<evidence type="ECO:0000313" key="6">
    <source>
        <dbReference type="EMBL" id="QSE97710.1"/>
    </source>
</evidence>
<dbReference type="InterPro" id="IPR001647">
    <property type="entry name" value="HTH_TetR"/>
</dbReference>
<keyword evidence="7" id="KW-1185">Reference proteome</keyword>
<dbReference type="RefSeq" id="WP_205722219.1">
    <property type="nucleotide sequence ID" value="NZ_CP070608.1"/>
</dbReference>
<dbReference type="InterPro" id="IPR011075">
    <property type="entry name" value="TetR_C"/>
</dbReference>
<dbReference type="SUPFAM" id="SSF48498">
    <property type="entry name" value="Tetracyclin repressor-like, C-terminal domain"/>
    <property type="match status" value="1"/>
</dbReference>
<keyword evidence="2 4" id="KW-0238">DNA-binding</keyword>
<dbReference type="KEGG" id="fuv:JR347_01075"/>